<dbReference type="Gene3D" id="3.40.50.300">
    <property type="entry name" value="P-loop containing nucleotide triphosphate hydrolases"/>
    <property type="match status" value="3"/>
</dbReference>
<evidence type="ECO:0000259" key="2">
    <source>
        <dbReference type="Pfam" id="PF13086"/>
    </source>
</evidence>
<evidence type="ECO:0008006" key="7">
    <source>
        <dbReference type="Google" id="ProtNLM"/>
    </source>
</evidence>
<feature type="domain" description="DNA2/NAM7 helicase helicase" evidence="2">
    <location>
        <begin position="329"/>
        <end position="396"/>
    </location>
</feature>
<dbReference type="CDD" id="cd18808">
    <property type="entry name" value="SF1_C_Upf1"/>
    <property type="match status" value="1"/>
</dbReference>
<dbReference type="SUPFAM" id="SSF52980">
    <property type="entry name" value="Restriction endonuclease-like"/>
    <property type="match status" value="1"/>
</dbReference>
<feature type="domain" description="DNA2/NAM7 helicase helicase" evidence="2">
    <location>
        <begin position="945"/>
        <end position="1010"/>
    </location>
</feature>
<dbReference type="SUPFAM" id="SSF52540">
    <property type="entry name" value="P-loop containing nucleoside triphosphate hydrolases"/>
    <property type="match status" value="1"/>
</dbReference>
<dbReference type="PANTHER" id="PTHR10887">
    <property type="entry name" value="DNA2/NAM7 HELICASE FAMILY"/>
    <property type="match status" value="1"/>
</dbReference>
<dbReference type="EMBL" id="AHCD03000044">
    <property type="protein sequence ID" value="KAF7781180.1"/>
    <property type="molecule type" value="Genomic_DNA"/>
</dbReference>
<evidence type="ECO:0000259" key="1">
    <source>
        <dbReference type="Pfam" id="PF11784"/>
    </source>
</evidence>
<dbReference type="Pfam" id="PF13195">
    <property type="entry name" value="DUF4011"/>
    <property type="match status" value="1"/>
</dbReference>
<dbReference type="Proteomes" id="UP000016480">
    <property type="component" value="Unassembled WGS sequence"/>
</dbReference>
<dbReference type="InterPro" id="IPR041677">
    <property type="entry name" value="DNA2/NAM7_AAA_11"/>
</dbReference>
<dbReference type="InterPro" id="IPR045055">
    <property type="entry name" value="DNA2/NAM7-like"/>
</dbReference>
<evidence type="ECO:0000313" key="6">
    <source>
        <dbReference type="Proteomes" id="UP000016480"/>
    </source>
</evidence>
<gene>
    <name evidence="5" type="ORF">PRUB_b0322</name>
</gene>
<dbReference type="InterPro" id="IPR011335">
    <property type="entry name" value="Restrct_endonuc-II-like"/>
</dbReference>
<evidence type="ECO:0000259" key="3">
    <source>
        <dbReference type="Pfam" id="PF13087"/>
    </source>
</evidence>
<reference evidence="5 6" key="1">
    <citation type="journal article" date="2012" name="J. Bacteriol.">
        <title>Genome sequence of the cycloprodigiosin-producing bacterial strain Pseudoalteromonas rubra ATCC 29570(T).</title>
        <authorList>
            <person name="Xie B.B."/>
            <person name="Shu Y.L."/>
            <person name="Qin Q.L."/>
            <person name="Rong J.C."/>
            <person name="Zhang X.Y."/>
            <person name="Chen X.L."/>
            <person name="Zhou B.C."/>
            <person name="Zhang Y.Z."/>
        </authorList>
    </citation>
    <scope>NUCLEOTIDE SEQUENCE [LARGE SCALE GENOMIC DNA]</scope>
    <source>
        <strain evidence="5 6">DSM 6842</strain>
    </source>
</reference>
<protein>
    <recommendedName>
        <fullName evidence="7">DUF3320 domain-containing protein</fullName>
    </recommendedName>
</protein>
<dbReference type="GO" id="GO:0004386">
    <property type="term" value="F:helicase activity"/>
    <property type="evidence" value="ECO:0007669"/>
    <property type="project" value="InterPro"/>
</dbReference>
<dbReference type="InterPro" id="IPR021754">
    <property type="entry name" value="DUF3320"/>
</dbReference>
<comment type="caution">
    <text evidence="5">The sequence shown here is derived from an EMBL/GenBank/DDBJ whole genome shotgun (WGS) entry which is preliminary data.</text>
</comment>
<evidence type="ECO:0000313" key="5">
    <source>
        <dbReference type="EMBL" id="KAF7781180.1"/>
    </source>
</evidence>
<proteinExistence type="predicted"/>
<feature type="domain" description="Restriction endonuclease type II-like" evidence="4">
    <location>
        <begin position="1277"/>
        <end position="1374"/>
    </location>
</feature>
<feature type="domain" description="DNA2/NAM7 helicase-like C-terminal" evidence="3">
    <location>
        <begin position="1036"/>
        <end position="1232"/>
    </location>
</feature>
<dbReference type="InterPro" id="IPR047187">
    <property type="entry name" value="SF1_C_Upf1"/>
</dbReference>
<dbReference type="InterPro" id="IPR027417">
    <property type="entry name" value="P-loop_NTPase"/>
</dbReference>
<dbReference type="InterPro" id="IPR049468">
    <property type="entry name" value="Restrct_endonuc-II-like_dom"/>
</dbReference>
<organism evidence="5 6">
    <name type="scientific">Pseudoalteromonas rubra</name>
    <dbReference type="NCBI Taxonomy" id="43658"/>
    <lineage>
        <taxon>Bacteria</taxon>
        <taxon>Pseudomonadati</taxon>
        <taxon>Pseudomonadota</taxon>
        <taxon>Gammaproteobacteria</taxon>
        <taxon>Alteromonadales</taxon>
        <taxon>Pseudoalteromonadaceae</taxon>
        <taxon>Pseudoalteromonas</taxon>
    </lineage>
</organism>
<dbReference type="Gene3D" id="3.40.960.10">
    <property type="entry name" value="VSR Endonuclease"/>
    <property type="match status" value="1"/>
</dbReference>
<sequence>MALRFIVSSIFILFIQGWLGKLLQGLFMTIEQKLESARLELLDMGLRANPQLNYRSSGKAIDIIDEKSEQVFELLVEKEKTMSFLPLPKAYQNNISDDDQSTFFQSDEDTELPPLDLYLEQQKGEARFSDKYLQTGLMPAKLDKALLKLEADAHTMLQEQGIEVMYLGLGFLQWHEPSNTRVSRYAPLILVPVKLTRSSARDSFKLKYTGEELGSNLTLAAKLRTEFKLQLPTYTVETTLADYYQAVANAVEKQSSWTVHPDKIGLGLFSFGKFQMYMDLDPSGWPEGKKPGQLPLMTRLLSEGFSSATEYNTSELAHPEKLHLVKDADSSQIAAILAMKSGADFIIQGPPGTGKSQTITNIIAEAVALGKKVLFVAQKMAALEVVKKRLDETHLGLAVLELHSHKSTKKVVLASISESLAQGKPQIVDRGQEFAELTAAKSLLDSYAKEVRVPILNSKINYISALGKLMLLEQASTGKPIPLLPFSLFSQWTDETYHQVIKVVDELVQQIQLMGEPAAHPFAMSTRQDFSPAMHQALSVEMLALSDEITAVVAHSQTVADHIQLESPDSLQAVSQLISTARWLSEVPELHGVQVDNPVWVSDEQQVVRGLESLERAMLLKKAVQAEFIALVFEADLLSIREGLVGKTDKWWRFLSPSFRKAKTKLSGLYKGTLPSNPAKWLELLDTVLEYKSAKREFDTYCTFLSNAFGTLWQGEHSDLAELKRVFEWICGYYQKVNSGQLQLKLAKVIDADVDKQLLLNESEELNRLYNESLHLCNRLTEIVAIDPQRSEYELATMKFGSLSDLLASWNKPEQLYEFARYNQIVTALEQYQVQPFVKLAFNWKEPPEALLHVFEKSYYQGLVDYAYANSAAIRQFDRTKHEKTIKEFKKVDEESLFFAQEKLVGQLFEQLPNKNAKGEMELVLRELSKKTRHIPLRKLLSEAGHVIQQIKPIFMMSPMSIATYLKQGALEFDLIVFDEASQIPAPDALGAMMRGSQVIVVGDSKQMPPNSLFAKSVDLEDEELEKSDTADIESILALMESKGAPSHMLKWHYRSRHDSLIAVSNEQFYKNELIAFPSPGFHRDATGLKFHYLPESWYDKGGSRTNPGEVKAVVAAVLKHALTKPHLSLGIVAFSLSQRDAIILELEKVRRLHPETDGFFESHAGGDEFFVKNLENVQGDERDVILISICYGKTKTGEVSQNFGLLNKPGGERRLNVLISRARLSMEVFANFHGQELRVDSGSPFGLRALQAFLEFAEFNKSETAVEGEQEANFAFGRVLQDAIQSLGFDVAAQVGNQGYFIDLAIRHPSYPEQYVLAFEYDGAGYYEAVSARDRERLRQSVLEGLGWKFARIWSTDWYRDPKSELHRLKEVIEEAILNHDAHIAALENGTEQAAVLADTLYMTTETEPQDRAPVIQRSEVAEEAIFDACKTPYKKVDASELNMPKVDDFSAIPLSAIEHAIERVVASEYPIFASIVASRLANAAGLSRVGSKIKRIVDQAIDGLAGKGAIQKDDNTVLWPKGVSTVKLRNWDATDASMKKLENVCDAELTNALLLTVRDAHAINMTDSASAALGLLGFQRATAQAVERMNRLAAEQCRKGILTSENDRLKIAVRN</sequence>
<dbReference type="Pfam" id="PF13087">
    <property type="entry name" value="AAA_12"/>
    <property type="match status" value="1"/>
</dbReference>
<dbReference type="Pfam" id="PF18741">
    <property type="entry name" value="MTES_1575"/>
    <property type="match status" value="1"/>
</dbReference>
<dbReference type="FunFam" id="3.40.960.10:FF:000002">
    <property type="entry name" value="DNA helicase related protein"/>
    <property type="match status" value="1"/>
</dbReference>
<dbReference type="PANTHER" id="PTHR10887:SF530">
    <property type="entry name" value="SUPERFAMILY I DNA HELICASES"/>
    <property type="match status" value="1"/>
</dbReference>
<dbReference type="InterPro" id="IPR041679">
    <property type="entry name" value="DNA2/NAM7-like_C"/>
</dbReference>
<name>A0A8T0BZ87_9GAMM</name>
<evidence type="ECO:0000259" key="4">
    <source>
        <dbReference type="Pfam" id="PF18741"/>
    </source>
</evidence>
<dbReference type="Pfam" id="PF11784">
    <property type="entry name" value="DUF3320"/>
    <property type="match status" value="1"/>
</dbReference>
<dbReference type="InterPro" id="IPR025103">
    <property type="entry name" value="DUF4011"/>
</dbReference>
<accession>A0A8T0BZ87</accession>
<feature type="domain" description="DUF3320" evidence="1">
    <location>
        <begin position="1449"/>
        <end position="1496"/>
    </location>
</feature>
<dbReference type="Pfam" id="PF13086">
    <property type="entry name" value="AAA_11"/>
    <property type="match status" value="2"/>
</dbReference>